<dbReference type="EMBL" id="AP014548">
    <property type="protein sequence ID" value="BAO55552.1"/>
    <property type="molecule type" value="Genomic_DNA"/>
</dbReference>
<sequence length="155" mass="17822">MNNILFQEEQKFNQWWLYLIVIGTIAIIIACAIAAVQSMESQIEVIAVVASCILGIIFMSSIWIMKLKTSITEEKIHIHYYPFVKREWFWSDLKTAEVLDYGFVGGWGIRIWTGMGTVYNVRGSKGLHFKTGDKEYVIGTQKEEELRSSIAHLLK</sequence>
<name>W8VX98_9FLAO</name>
<organism evidence="2 3">
    <name type="scientific">Nonlabens marinus S1-08</name>
    <dbReference type="NCBI Taxonomy" id="1454201"/>
    <lineage>
        <taxon>Bacteria</taxon>
        <taxon>Pseudomonadati</taxon>
        <taxon>Bacteroidota</taxon>
        <taxon>Flavobacteriia</taxon>
        <taxon>Flavobacteriales</taxon>
        <taxon>Flavobacteriaceae</taxon>
        <taxon>Nonlabens</taxon>
    </lineage>
</organism>
<evidence type="ECO:0000256" key="1">
    <source>
        <dbReference type="SAM" id="Phobius"/>
    </source>
</evidence>
<dbReference type="AlphaFoldDB" id="W8VX98"/>
<evidence type="ECO:0000313" key="3">
    <source>
        <dbReference type="Proteomes" id="UP000031760"/>
    </source>
</evidence>
<keyword evidence="1" id="KW-0812">Transmembrane</keyword>
<dbReference type="STRING" id="1454201.NMS_1543"/>
<evidence type="ECO:0000313" key="2">
    <source>
        <dbReference type="EMBL" id="BAO55552.1"/>
    </source>
</evidence>
<accession>W8VX98</accession>
<dbReference type="RefSeq" id="WP_041496142.1">
    <property type="nucleotide sequence ID" value="NZ_AP014548.1"/>
</dbReference>
<protein>
    <submittedName>
        <fullName evidence="2">Uncharacterized protein</fullName>
    </submittedName>
</protein>
<dbReference type="HOGENOM" id="CLU_112305_0_0_10"/>
<keyword evidence="3" id="KW-1185">Reference proteome</keyword>
<dbReference type="Proteomes" id="UP000031760">
    <property type="component" value="Chromosome"/>
</dbReference>
<keyword evidence="1" id="KW-1133">Transmembrane helix</keyword>
<feature type="transmembrane region" description="Helical" evidence="1">
    <location>
        <begin position="43"/>
        <end position="65"/>
    </location>
</feature>
<keyword evidence="1" id="KW-0472">Membrane</keyword>
<dbReference type="KEGG" id="nmf:NMS_1543"/>
<feature type="transmembrane region" description="Helical" evidence="1">
    <location>
        <begin position="15"/>
        <end position="36"/>
    </location>
</feature>
<proteinExistence type="predicted"/>
<gene>
    <name evidence="2" type="ORF">NMS_1543</name>
</gene>
<reference evidence="2 3" key="1">
    <citation type="journal article" date="2014" name="Proc. Natl. Acad. Sci. U.S.A.">
        <title>Functional characterization of flavobacteria rhodopsins reveals a unique class of light-driven chloride pump in bacteria.</title>
        <authorList>
            <person name="Yoshizawa S."/>
            <person name="Kumagai Y."/>
            <person name="Kim H."/>
            <person name="Ogura Y."/>
            <person name="Hayashi T."/>
            <person name="Iwasaki W."/>
            <person name="DeLong E.F."/>
            <person name="Kogure K."/>
        </authorList>
    </citation>
    <scope>NUCLEOTIDE SEQUENCE [LARGE SCALE GENOMIC DNA]</scope>
    <source>
        <strain evidence="2 3">S1-08</strain>
    </source>
</reference>